<keyword evidence="4 7" id="KW-0547">Nucleotide-binding</keyword>
<dbReference type="SUPFAM" id="SSF56317">
    <property type="entry name" value="Carbon-nitrogen hydrolase"/>
    <property type="match status" value="1"/>
</dbReference>
<sequence length="547" mass="59690">MKIALAQINTMVGAFVANAAKVRQYAMRAALQGARLVVFPELTIPGYPPLDLLDRPAFIARNLAALDDLVRFSATVDTALLVGFVAENPDDFGKPLYNAVALLEGGELRAIRYKTLLPTYDVFDEARHFEPSERREIIRWNGYRLGVCVCEDAWNSREFWDTHLYDIDPVRELAEQGAQVIINVSASPFHRGKGALRQAMLAHHASTLKVPVVLVNQVGGNDSLVFDGRSLVLDAQGELVLEAHAFQEDLRIVDLADLPAPITPRITDEVADIHDALVLGIRDYLGKCGFRQAVVGLSGGIDSAVTAALAVQALGPENVTGVAMPSKYSSDHSLEDAAELARNLGIGFHVVPIEPAVSAMTQMLTPAFGFPPHGVTEENLQARLRGVTLMAFSNQSGALVLTTGNKSELAVGYCTLYGDMCGGLAAISDVPKTDVYRLAAYINRHRVVIPTRTITKPPSAELRPDQTDQDTLPPYDILDAILERYIERYQSLDEIVAEGFDRATVEYVARLINRNEYKRQQAAPGIKVTPKAFGRGRRVPIAAVIES</sequence>
<dbReference type="PIRSF" id="PIRSF006630">
    <property type="entry name" value="NADS_GAT"/>
    <property type="match status" value="1"/>
</dbReference>
<evidence type="ECO:0000256" key="10">
    <source>
        <dbReference type="RuleBase" id="RU003811"/>
    </source>
</evidence>
<gene>
    <name evidence="7" type="primary">nadE</name>
    <name evidence="12" type="ORF">J8C05_13800</name>
</gene>
<feature type="active site" description="Proton acceptor; for glutaminase activity" evidence="7">
    <location>
        <position position="41"/>
    </location>
</feature>
<dbReference type="NCBIfam" id="TIGR00552">
    <property type="entry name" value="nadE"/>
    <property type="match status" value="1"/>
</dbReference>
<feature type="active site" description="Nucleophile; for glutaminase activity" evidence="7">
    <location>
        <position position="150"/>
    </location>
</feature>
<reference evidence="12 13" key="1">
    <citation type="submission" date="2021-03" db="EMBL/GenBank/DDBJ databases">
        <title>Genomic and phenotypic characterization of Chloracidobacterium isolates provides evidence for multiple species.</title>
        <authorList>
            <person name="Saini M.K."/>
            <person name="Costas A.M.G."/>
            <person name="Tank M."/>
            <person name="Bryant D.A."/>
        </authorList>
    </citation>
    <scope>NUCLEOTIDE SEQUENCE [LARGE SCALE GENOMIC DNA]</scope>
    <source>
        <strain evidence="12 13">N</strain>
    </source>
</reference>
<evidence type="ECO:0000256" key="2">
    <source>
        <dbReference type="ARBA" id="ARBA00007145"/>
    </source>
</evidence>
<feature type="binding site" evidence="7">
    <location>
        <position position="187"/>
    </location>
    <ligand>
        <name>L-glutamine</name>
        <dbReference type="ChEBI" id="CHEBI:58359"/>
    </ligand>
</feature>
<feature type="binding site" evidence="7">
    <location>
        <begin position="296"/>
        <end position="303"/>
    </location>
    <ligand>
        <name>ATP</name>
        <dbReference type="ChEBI" id="CHEBI:30616"/>
    </ligand>
</feature>
<dbReference type="PROSITE" id="PS00920">
    <property type="entry name" value="NITRIL_CHT_1"/>
    <property type="match status" value="1"/>
</dbReference>
<feature type="domain" description="CN hydrolase" evidence="11">
    <location>
        <begin position="1"/>
        <end position="260"/>
    </location>
</feature>
<evidence type="ECO:0000256" key="4">
    <source>
        <dbReference type="ARBA" id="ARBA00022741"/>
    </source>
</evidence>
<dbReference type="Gene3D" id="3.60.110.10">
    <property type="entry name" value="Carbon-nitrogen hydrolase"/>
    <property type="match status" value="1"/>
</dbReference>
<dbReference type="InterPro" id="IPR014445">
    <property type="entry name" value="Gln-dep_NAD_synthase"/>
</dbReference>
<dbReference type="InterPro" id="IPR000132">
    <property type="entry name" value="Nitrilase/CN_hydratase_CS"/>
</dbReference>
<keyword evidence="3 7" id="KW-0436">Ligase</keyword>
<accession>A0ABX8B263</accession>
<dbReference type="EMBL" id="CP072643">
    <property type="protein sequence ID" value="QUV95098.1"/>
    <property type="molecule type" value="Genomic_DNA"/>
</dbReference>
<dbReference type="InterPro" id="IPR014729">
    <property type="entry name" value="Rossmann-like_a/b/a_fold"/>
</dbReference>
<evidence type="ECO:0000313" key="12">
    <source>
        <dbReference type="EMBL" id="QUV95098.1"/>
    </source>
</evidence>
<feature type="binding site" evidence="7">
    <location>
        <position position="408"/>
    </location>
    <ligand>
        <name>deamido-NAD(+)</name>
        <dbReference type="ChEBI" id="CHEBI:58437"/>
        <note>ligand shared between two neighboring subunits</note>
    </ligand>
</feature>
<dbReference type="SUPFAM" id="SSF52402">
    <property type="entry name" value="Adenine nucleotide alpha hydrolases-like"/>
    <property type="match status" value="1"/>
</dbReference>
<evidence type="ECO:0000259" key="11">
    <source>
        <dbReference type="PROSITE" id="PS50263"/>
    </source>
</evidence>
<dbReference type="CDD" id="cd00553">
    <property type="entry name" value="NAD_synthase"/>
    <property type="match status" value="1"/>
</dbReference>
<comment type="caution">
    <text evidence="7">Lacks conserved residue(s) required for the propagation of feature annotation.</text>
</comment>
<dbReference type="GO" id="GO:0003952">
    <property type="term" value="F:NAD+ synthase (glutamine-hydrolyzing) activity"/>
    <property type="evidence" value="ECO:0007669"/>
    <property type="project" value="UniProtKB-EC"/>
</dbReference>
<dbReference type="CDD" id="cd07570">
    <property type="entry name" value="GAT_Gln-NAD-synth"/>
    <property type="match status" value="1"/>
</dbReference>
<dbReference type="InterPro" id="IPR003010">
    <property type="entry name" value="C-N_Hydrolase"/>
</dbReference>
<evidence type="ECO:0000313" key="13">
    <source>
        <dbReference type="Proteomes" id="UP000677668"/>
    </source>
</evidence>
<evidence type="ECO:0000256" key="8">
    <source>
        <dbReference type="PIRNR" id="PIRNR006630"/>
    </source>
</evidence>
<evidence type="ECO:0000256" key="9">
    <source>
        <dbReference type="PROSITE-ProRule" id="PRU10139"/>
    </source>
</evidence>
<evidence type="ECO:0000256" key="1">
    <source>
        <dbReference type="ARBA" id="ARBA00005188"/>
    </source>
</evidence>
<comment type="similarity">
    <text evidence="2 7 8">In the C-terminal section; belongs to the NAD synthetase family.</text>
</comment>
<dbReference type="PROSITE" id="PS50263">
    <property type="entry name" value="CN_HYDROLASE"/>
    <property type="match status" value="1"/>
</dbReference>
<dbReference type="EC" id="6.3.5.1" evidence="7 8"/>
<evidence type="ECO:0000256" key="3">
    <source>
        <dbReference type="ARBA" id="ARBA00022598"/>
    </source>
</evidence>
<feature type="binding site" evidence="7">
    <location>
        <position position="120"/>
    </location>
    <ligand>
        <name>L-glutamine</name>
        <dbReference type="ChEBI" id="CHEBI:58359"/>
    </ligand>
</feature>
<dbReference type="InterPro" id="IPR022310">
    <property type="entry name" value="NAD/GMP_synthase"/>
</dbReference>
<keyword evidence="6 7" id="KW-0520">NAD</keyword>
<feature type="binding site" evidence="7">
    <location>
        <position position="193"/>
    </location>
    <ligand>
        <name>L-glutamine</name>
        <dbReference type="ChEBI" id="CHEBI:58359"/>
    </ligand>
</feature>
<dbReference type="PANTHER" id="PTHR23090">
    <property type="entry name" value="NH 3 /GLUTAMINE-DEPENDENT NAD + SYNTHETASE"/>
    <property type="match status" value="1"/>
</dbReference>
<dbReference type="PANTHER" id="PTHR23090:SF9">
    <property type="entry name" value="GLUTAMINE-DEPENDENT NAD(+) SYNTHETASE"/>
    <property type="match status" value="1"/>
</dbReference>
<keyword evidence="5 7" id="KW-0067">ATP-binding</keyword>
<dbReference type="Pfam" id="PF00795">
    <property type="entry name" value="CN_hydrolase"/>
    <property type="match status" value="1"/>
</dbReference>
<comment type="catalytic activity">
    <reaction evidence="7 8">
        <text>deamido-NAD(+) + L-glutamine + ATP + H2O = L-glutamate + AMP + diphosphate + NAD(+) + H(+)</text>
        <dbReference type="Rhea" id="RHEA:24384"/>
        <dbReference type="ChEBI" id="CHEBI:15377"/>
        <dbReference type="ChEBI" id="CHEBI:15378"/>
        <dbReference type="ChEBI" id="CHEBI:29985"/>
        <dbReference type="ChEBI" id="CHEBI:30616"/>
        <dbReference type="ChEBI" id="CHEBI:33019"/>
        <dbReference type="ChEBI" id="CHEBI:57540"/>
        <dbReference type="ChEBI" id="CHEBI:58359"/>
        <dbReference type="ChEBI" id="CHEBI:58437"/>
        <dbReference type="ChEBI" id="CHEBI:456215"/>
        <dbReference type="EC" id="6.3.5.1"/>
    </reaction>
</comment>
<dbReference type="InterPro" id="IPR003694">
    <property type="entry name" value="NAD_synthase"/>
</dbReference>
<comment type="function">
    <text evidence="7">Catalyzes the ATP-dependent amidation of deamido-NAD to form NAD. Uses L-glutamine as a nitrogen source.</text>
</comment>
<dbReference type="RefSeq" id="WP_211423338.1">
    <property type="nucleotide sequence ID" value="NZ_CP072643.1"/>
</dbReference>
<dbReference type="NCBIfam" id="NF010588">
    <property type="entry name" value="PRK13981.1"/>
    <property type="match status" value="1"/>
</dbReference>
<evidence type="ECO:0000256" key="7">
    <source>
        <dbReference type="HAMAP-Rule" id="MF_02090"/>
    </source>
</evidence>
<evidence type="ECO:0000256" key="5">
    <source>
        <dbReference type="ARBA" id="ARBA00022840"/>
    </source>
</evidence>
<dbReference type="Gene3D" id="3.40.50.620">
    <property type="entry name" value="HUPs"/>
    <property type="match status" value="1"/>
</dbReference>
<feature type="active site" description="Proton acceptor" evidence="9">
    <location>
        <position position="41"/>
    </location>
</feature>
<keyword evidence="13" id="KW-1185">Reference proteome</keyword>
<feature type="binding site" evidence="7">
    <location>
        <position position="403"/>
    </location>
    <ligand>
        <name>ATP</name>
        <dbReference type="ChEBI" id="CHEBI:30616"/>
    </ligand>
</feature>
<name>A0ABX8B263_9BACT</name>
<dbReference type="HAMAP" id="MF_02090">
    <property type="entry name" value="NadE_glutamine_dep"/>
    <property type="match status" value="1"/>
</dbReference>
<dbReference type="Pfam" id="PF02540">
    <property type="entry name" value="NAD_synthase"/>
    <property type="match status" value="1"/>
</dbReference>
<comment type="pathway">
    <text evidence="1 7 8">Cofactor biosynthesis; NAD(+) biosynthesis; NAD(+) from deamido-NAD(+) (L-Gln route): step 1/1.</text>
</comment>
<dbReference type="Proteomes" id="UP000677668">
    <property type="component" value="Chromosome 2"/>
</dbReference>
<feature type="active site" description="For glutaminase activity" evidence="7">
    <location>
        <position position="114"/>
    </location>
</feature>
<dbReference type="InterPro" id="IPR036526">
    <property type="entry name" value="C-N_Hydrolase_sf"/>
</dbReference>
<feature type="binding site" evidence="7">
    <location>
        <position position="379"/>
    </location>
    <ligand>
        <name>deamido-NAD(+)</name>
        <dbReference type="ChEBI" id="CHEBI:58437"/>
        <note>ligand shared between two neighboring subunits</note>
    </ligand>
</feature>
<evidence type="ECO:0000256" key="6">
    <source>
        <dbReference type="ARBA" id="ARBA00023027"/>
    </source>
</evidence>
<organism evidence="12 13">
    <name type="scientific">Chloracidobacterium sp. N</name>
    <dbReference type="NCBI Taxonomy" id="2821540"/>
    <lineage>
        <taxon>Bacteria</taxon>
        <taxon>Pseudomonadati</taxon>
        <taxon>Acidobacteriota</taxon>
        <taxon>Terriglobia</taxon>
        <taxon>Terriglobales</taxon>
        <taxon>Acidobacteriaceae</taxon>
        <taxon>Chloracidobacterium</taxon>
        <taxon>Chloracidobacterium aggregatum</taxon>
    </lineage>
</organism>
<comment type="similarity">
    <text evidence="10">Belongs to the NAD synthetase family.</text>
</comment>
<protein>
    <recommendedName>
        <fullName evidence="7 8">Glutamine-dependent NAD(+) synthetase</fullName>
        <ecNumber evidence="7 8">6.3.5.1</ecNumber>
    </recommendedName>
    <alternativeName>
        <fullName evidence="7 8">NAD(+) synthase [glutamine-hydrolyzing]</fullName>
    </alternativeName>
</protein>
<feature type="binding site" evidence="7">
    <location>
        <position position="518"/>
    </location>
    <ligand>
        <name>deamido-NAD(+)</name>
        <dbReference type="ChEBI" id="CHEBI:58437"/>
        <note>ligand shared between two neighboring subunits</note>
    </ligand>
</feature>
<proteinExistence type="inferred from homology"/>